<evidence type="ECO:0008006" key="3">
    <source>
        <dbReference type="Google" id="ProtNLM"/>
    </source>
</evidence>
<dbReference type="Proteomes" id="UP000252519">
    <property type="component" value="Unassembled WGS sequence"/>
</dbReference>
<keyword evidence="2" id="KW-1185">Reference proteome</keyword>
<evidence type="ECO:0000313" key="2">
    <source>
        <dbReference type="Proteomes" id="UP000252519"/>
    </source>
</evidence>
<organism evidence="1 2">
    <name type="scientific">Ancylostoma caninum</name>
    <name type="common">Dog hookworm</name>
    <dbReference type="NCBI Taxonomy" id="29170"/>
    <lineage>
        <taxon>Eukaryota</taxon>
        <taxon>Metazoa</taxon>
        <taxon>Ecdysozoa</taxon>
        <taxon>Nematoda</taxon>
        <taxon>Chromadorea</taxon>
        <taxon>Rhabditida</taxon>
        <taxon>Rhabditina</taxon>
        <taxon>Rhabditomorpha</taxon>
        <taxon>Strongyloidea</taxon>
        <taxon>Ancylostomatidae</taxon>
        <taxon>Ancylostomatinae</taxon>
        <taxon>Ancylostoma</taxon>
    </lineage>
</organism>
<proteinExistence type="predicted"/>
<dbReference type="OrthoDB" id="5831646at2759"/>
<accession>A0A368GNL8</accession>
<gene>
    <name evidence="1" type="ORF">ANCCAN_09508</name>
</gene>
<dbReference type="AlphaFoldDB" id="A0A368GNL8"/>
<comment type="caution">
    <text evidence="1">The sequence shown here is derived from an EMBL/GenBank/DDBJ whole genome shotgun (WGS) entry which is preliminary data.</text>
</comment>
<protein>
    <recommendedName>
        <fullName evidence="3">F-box domain-containing protein</fullName>
    </recommendedName>
</protein>
<reference evidence="1 2" key="1">
    <citation type="submission" date="2014-10" db="EMBL/GenBank/DDBJ databases">
        <title>Draft genome of the hookworm Ancylostoma caninum.</title>
        <authorList>
            <person name="Mitreva M."/>
        </authorList>
    </citation>
    <scope>NUCLEOTIDE SEQUENCE [LARGE SCALE GENOMIC DNA]</scope>
    <source>
        <strain evidence="1 2">Baltimore</strain>
    </source>
</reference>
<dbReference type="EMBL" id="JOJR01000127">
    <property type="protein sequence ID" value="RCN44517.1"/>
    <property type="molecule type" value="Genomic_DNA"/>
</dbReference>
<evidence type="ECO:0000313" key="1">
    <source>
        <dbReference type="EMBL" id="RCN44517.1"/>
    </source>
</evidence>
<sequence length="534" mass="61327">MERLNRDVILHICSYLDLGTLASLAAVYPHLSPEIFRIFKSTVWAFKMRVLPQYTSMAYFSVTKPKTDTVDNKALQDTLKVNLVMGKWAELPARVRKYVPYHLMHIACLDVTQFGTATISEQVEKILGSMKTDQLSLKYENRIEGRKALERVSFNPGTTLYIHELSFCEAIDSLIPPPKLTNIKDLWFCGDILPTDFTNLLYSKIPSLCLTCDRLRQDCVVLIREYIKNFLEGRTNQTSCRISASGGLLRYVFEYLAGVGEDCMVNGPRRVHLISALEETPIHCFIDAVMVENLNGDVIFDICKFMDLPSIVSLAVVYPQRSADIFRVLKKRVYSLRVEIVPQHISVEYYEMKNETEKDKYWIFEKLPVLPQAIWHHIPFAMLHTECLEITQGAEIPEEVEQIMSELVIHSMSLQYVCRLEAKKVLELVTFTPSARLSVFELSKSLASESLIPQKLFEDGDELVFVADMLPDEFSRVLRSAIRFVFVTCERLRPEFAAMVQQYIQQFLRSDVSQLSFSLRTSSRCLREIFEAGV</sequence>
<name>A0A368GNL8_ANCCA</name>